<evidence type="ECO:0000313" key="1">
    <source>
        <dbReference type="EMBL" id="SDE83763.1"/>
    </source>
</evidence>
<keyword evidence="2" id="KW-1185">Reference proteome</keyword>
<organism evidence="1 2">
    <name type="scientific">Cellulophaga baltica</name>
    <dbReference type="NCBI Taxonomy" id="76594"/>
    <lineage>
        <taxon>Bacteria</taxon>
        <taxon>Pseudomonadati</taxon>
        <taxon>Bacteroidota</taxon>
        <taxon>Flavobacteriia</taxon>
        <taxon>Flavobacteriales</taxon>
        <taxon>Flavobacteriaceae</taxon>
        <taxon>Cellulophaga</taxon>
    </lineage>
</organism>
<dbReference type="EMBL" id="FNBD01000004">
    <property type="protein sequence ID" value="SDE83763.1"/>
    <property type="molecule type" value="Genomic_DNA"/>
</dbReference>
<evidence type="ECO:0000313" key="2">
    <source>
        <dbReference type="Proteomes" id="UP000182114"/>
    </source>
</evidence>
<sequence length="157" mass="18835">MHFLIRLFPPRVLVLLSTLLLLILDVFSFYGLYTNKFYFLKFDNYIFPILSVVHFTYLYLILVKLITKKAADPQLRNVEYVLYFIYSIYVFKFFESIYRLSTINNFEEIKLHENFLPIGLLIMTLNFALLTLTLLIFQYRKVIIGSFKFEELDGNKH</sequence>
<dbReference type="Proteomes" id="UP000182114">
    <property type="component" value="Unassembled WGS sequence"/>
</dbReference>
<name>A0A1G7G6N1_9FLAO</name>
<dbReference type="RefSeq" id="WP_074538050.1">
    <property type="nucleotide sequence ID" value="NZ_FNBD01000004.1"/>
</dbReference>
<gene>
    <name evidence="1" type="ORF">SAMN04487992_104163</name>
</gene>
<protein>
    <submittedName>
        <fullName evidence="1">Uncharacterized protein</fullName>
    </submittedName>
</protein>
<proteinExistence type="predicted"/>
<dbReference type="AlphaFoldDB" id="A0A1G7G6N1"/>
<accession>A0A1G7G6N1</accession>
<dbReference type="eggNOG" id="ENOG5031IHB">
    <property type="taxonomic scope" value="Bacteria"/>
</dbReference>
<reference evidence="2" key="1">
    <citation type="submission" date="2016-10" db="EMBL/GenBank/DDBJ databases">
        <authorList>
            <person name="Varghese N."/>
            <person name="Submissions S."/>
        </authorList>
    </citation>
    <scope>NUCLEOTIDE SEQUENCE [LARGE SCALE GENOMIC DNA]</scope>
    <source>
        <strain evidence="2">DSM 24729</strain>
    </source>
</reference>